<feature type="domain" description="CCHC-type" evidence="2">
    <location>
        <begin position="243"/>
        <end position="258"/>
    </location>
</feature>
<dbReference type="AlphaFoldDB" id="M8B049"/>
<feature type="domain" description="CCHC-type" evidence="2">
    <location>
        <begin position="399"/>
        <end position="414"/>
    </location>
</feature>
<dbReference type="Pfam" id="PF00098">
    <property type="entry name" value="zf-CCHC"/>
    <property type="match status" value="3"/>
</dbReference>
<proteinExistence type="predicted"/>
<evidence type="ECO:0000256" key="1">
    <source>
        <dbReference type="SAM" id="MobiDB-lite"/>
    </source>
</evidence>
<feature type="compositionally biased region" description="Basic residues" evidence="1">
    <location>
        <begin position="1"/>
        <end position="10"/>
    </location>
</feature>
<protein>
    <recommendedName>
        <fullName evidence="2">CCHC-type domain-containing protein</fullName>
    </recommendedName>
</protein>
<dbReference type="Gene3D" id="4.10.60.10">
    <property type="entry name" value="Zinc finger, CCHC-type"/>
    <property type="match status" value="2"/>
</dbReference>
<dbReference type="GO" id="GO:0008270">
    <property type="term" value="F:zinc ion binding"/>
    <property type="evidence" value="ECO:0007669"/>
    <property type="project" value="InterPro"/>
</dbReference>
<evidence type="ECO:0000259" key="2">
    <source>
        <dbReference type="PROSITE" id="PS50158"/>
    </source>
</evidence>
<dbReference type="SMART" id="SM00343">
    <property type="entry name" value="ZnF_C2HC"/>
    <property type="match status" value="6"/>
</dbReference>
<dbReference type="InterPro" id="IPR036875">
    <property type="entry name" value="Znf_CCHC_sf"/>
</dbReference>
<dbReference type="EnsemblPlants" id="EMT07356">
    <property type="protein sequence ID" value="EMT07356"/>
    <property type="gene ID" value="F775_29647"/>
</dbReference>
<sequence>MGYLSRLRKSSQKESGRQPQTSAAAFAVTNMKVHGKAVQRSTSHAIPLGTKATLSESGLHGMMGGKMISAFSVTNMKVLRKAAKQSTSHAIPLGTKATIRKSGLHGIMEGHYSCDCPFKDQEHKVICTFCSKNGHCSMWCCQQNKSESRACTRCGEIGHTASTHGLGCSSCDEYHLDGECRLSEVKCFVCECQDHYLAQCPLNFQGALRLALSKRGSTSSAPAKCSAKSEGKVLRADGSSPICFTCREEGHFAFQCPQNSPSMSEEFEESSTIATATNLSKELEGQDPGTAKQSSETKPILYDQCCPSKAKVLTSNKSSPMVRTCKTKTEGEKRMCSTCREEGHYARMCPQKFGAISGNTSKELEESSTIATSSNMSKVLEEHDPGTAKHSSDMKWVLRCASCGQEGHRARSCPTRVFICSLCNEEGHKAKKCPQKRQKR</sequence>
<feature type="domain" description="CCHC-type" evidence="2">
    <location>
        <begin position="420"/>
        <end position="435"/>
    </location>
</feature>
<dbReference type="SUPFAM" id="SSF57756">
    <property type="entry name" value="Retrovirus zinc finger-like domains"/>
    <property type="match status" value="3"/>
</dbReference>
<dbReference type="InterPro" id="IPR051714">
    <property type="entry name" value="Znf_CCHC_NABP"/>
</dbReference>
<name>M8B049_AEGTA</name>
<reference evidence="3" key="1">
    <citation type="submission" date="2015-06" db="UniProtKB">
        <authorList>
            <consortium name="EnsemblPlants"/>
        </authorList>
    </citation>
    <scope>IDENTIFICATION</scope>
</reference>
<feature type="domain" description="CCHC-type" evidence="2">
    <location>
        <begin position="336"/>
        <end position="351"/>
    </location>
</feature>
<organism evidence="3">
    <name type="scientific">Aegilops tauschii</name>
    <name type="common">Tausch's goatgrass</name>
    <name type="synonym">Aegilops squarrosa</name>
    <dbReference type="NCBI Taxonomy" id="37682"/>
    <lineage>
        <taxon>Eukaryota</taxon>
        <taxon>Viridiplantae</taxon>
        <taxon>Streptophyta</taxon>
        <taxon>Embryophyta</taxon>
        <taxon>Tracheophyta</taxon>
        <taxon>Spermatophyta</taxon>
        <taxon>Magnoliopsida</taxon>
        <taxon>Liliopsida</taxon>
        <taxon>Poales</taxon>
        <taxon>Poaceae</taxon>
        <taxon>BOP clade</taxon>
        <taxon>Pooideae</taxon>
        <taxon>Triticodae</taxon>
        <taxon>Triticeae</taxon>
        <taxon>Triticinae</taxon>
        <taxon>Aegilops</taxon>
    </lineage>
</organism>
<accession>M8B049</accession>
<dbReference type="PANTHER" id="PTHR23002">
    <property type="entry name" value="ZINC FINGER CCHC DOMAIN CONTAINING PROTEIN"/>
    <property type="match status" value="1"/>
</dbReference>
<evidence type="ECO:0000313" key="3">
    <source>
        <dbReference type="EnsemblPlants" id="EMT07356"/>
    </source>
</evidence>
<feature type="region of interest" description="Disordered" evidence="1">
    <location>
        <begin position="1"/>
        <end position="22"/>
    </location>
</feature>
<dbReference type="InterPro" id="IPR001878">
    <property type="entry name" value="Znf_CCHC"/>
</dbReference>
<dbReference type="GO" id="GO:0003676">
    <property type="term" value="F:nucleic acid binding"/>
    <property type="evidence" value="ECO:0007669"/>
    <property type="project" value="InterPro"/>
</dbReference>
<dbReference type="PROSITE" id="PS50158">
    <property type="entry name" value="ZF_CCHC"/>
    <property type="match status" value="4"/>
</dbReference>